<keyword evidence="1" id="KW-0175">Coiled coil</keyword>
<protein>
    <submittedName>
        <fullName evidence="4">Uncharacterized protein</fullName>
    </submittedName>
</protein>
<feature type="signal peptide" evidence="3">
    <location>
        <begin position="1"/>
        <end position="36"/>
    </location>
</feature>
<evidence type="ECO:0000256" key="1">
    <source>
        <dbReference type="SAM" id="Coils"/>
    </source>
</evidence>
<keyword evidence="3" id="KW-0732">Signal</keyword>
<feature type="coiled-coil region" evidence="1">
    <location>
        <begin position="49"/>
        <end position="107"/>
    </location>
</feature>
<dbReference type="Proteomes" id="UP000266313">
    <property type="component" value="Chromosome"/>
</dbReference>
<evidence type="ECO:0000256" key="2">
    <source>
        <dbReference type="SAM" id="MobiDB-lite"/>
    </source>
</evidence>
<evidence type="ECO:0000256" key="3">
    <source>
        <dbReference type="SAM" id="SignalP"/>
    </source>
</evidence>
<feature type="chain" id="PRO_5012468035" evidence="3">
    <location>
        <begin position="37"/>
        <end position="249"/>
    </location>
</feature>
<dbReference type="KEGG" id="mmai:sS8_3078"/>
<dbReference type="EMBL" id="AP017928">
    <property type="protein sequence ID" value="BBA35021.1"/>
    <property type="molecule type" value="Genomic_DNA"/>
</dbReference>
<dbReference type="AlphaFoldDB" id="A0A250KVL1"/>
<evidence type="ECO:0000313" key="4">
    <source>
        <dbReference type="EMBL" id="BBA35021.1"/>
    </source>
</evidence>
<evidence type="ECO:0000313" key="5">
    <source>
        <dbReference type="Proteomes" id="UP000266313"/>
    </source>
</evidence>
<reference evidence="4 5" key="1">
    <citation type="submission" date="2016-12" db="EMBL/GenBank/DDBJ databases">
        <title>Genome sequencing of Methylocaldum marinum.</title>
        <authorList>
            <person name="Takeuchi M."/>
            <person name="Kamagata Y."/>
            <person name="Hiraoka S."/>
            <person name="Oshima K."/>
            <person name="Hattori M."/>
            <person name="Iwasaki W."/>
        </authorList>
    </citation>
    <scope>NUCLEOTIDE SEQUENCE [LARGE SCALE GENOMIC DNA]</scope>
    <source>
        <strain evidence="4 5">S8</strain>
    </source>
</reference>
<dbReference type="RefSeq" id="WP_119630298.1">
    <property type="nucleotide sequence ID" value="NZ_AP017928.1"/>
</dbReference>
<name>A0A250KVL1_9GAMM</name>
<feature type="region of interest" description="Disordered" evidence="2">
    <location>
        <begin position="216"/>
        <end position="249"/>
    </location>
</feature>
<dbReference type="OrthoDB" id="5569524at2"/>
<organism evidence="4 5">
    <name type="scientific">Methylocaldum marinum</name>
    <dbReference type="NCBI Taxonomy" id="1432792"/>
    <lineage>
        <taxon>Bacteria</taxon>
        <taxon>Pseudomonadati</taxon>
        <taxon>Pseudomonadota</taxon>
        <taxon>Gammaproteobacteria</taxon>
        <taxon>Methylococcales</taxon>
        <taxon>Methylococcaceae</taxon>
        <taxon>Methylocaldum</taxon>
    </lineage>
</organism>
<accession>A0A250KVL1</accession>
<sequence length="249" mass="27654">MSPFELRSLFLIRRARNAALFLSLGCAVLGPSPVQAQAPKQDGAAVQALRKAQGMLRQLSREKAALEGEKAALLDQVKKLEDKVKQLEGLENVIRQQKLSLENLRAGNESLQGRIHQDSERILGLSERLRAAIGEVKKYRQDNALLVNAVAERSQWIQACSEKNQGLYRANRELLSKYQNKGFWEALTEGEPITQVGLVKAENEIQEFRFKLEDLRATPWQEAGATAPEGGPNSGNATLPPGEDEEDEE</sequence>
<keyword evidence="5" id="KW-1185">Reference proteome</keyword>
<gene>
    <name evidence="4" type="ORF">sS8_3078</name>
</gene>
<proteinExistence type="predicted"/>